<feature type="compositionally biased region" description="Basic and acidic residues" evidence="1">
    <location>
        <begin position="53"/>
        <end position="93"/>
    </location>
</feature>
<evidence type="ECO:0000313" key="3">
    <source>
        <dbReference type="Proteomes" id="UP000664132"/>
    </source>
</evidence>
<dbReference type="OrthoDB" id="3945172at2759"/>
<proteinExistence type="predicted"/>
<dbReference type="Proteomes" id="UP000664132">
    <property type="component" value="Unassembled WGS sequence"/>
</dbReference>
<accession>A0A8H8BU44</accession>
<feature type="compositionally biased region" description="Low complexity" evidence="1">
    <location>
        <begin position="22"/>
        <end position="45"/>
    </location>
</feature>
<protein>
    <submittedName>
        <fullName evidence="2">Uncharacterized protein</fullName>
    </submittedName>
</protein>
<comment type="caution">
    <text evidence="2">The sequence shown here is derived from an EMBL/GenBank/DDBJ whole genome shotgun (WGS) entry which is preliminary data.</text>
</comment>
<evidence type="ECO:0000256" key="1">
    <source>
        <dbReference type="SAM" id="MobiDB-lite"/>
    </source>
</evidence>
<sequence length="139" mass="15120">MSNKFLPSIRLMARAFHRVPPSITTSQSTASTTTTIRRLSATSRTQKWEGSQPEDHTTREKDSHNVEHDAVKEGKAERAGATKEGEGKSRGTSEGDGGSGQRAKKEFPEAPGEFCIYFLSSMGEERRCHLLALAALGGI</sequence>
<organism evidence="2 3">
    <name type="scientific">Cadophora malorum</name>
    <dbReference type="NCBI Taxonomy" id="108018"/>
    <lineage>
        <taxon>Eukaryota</taxon>
        <taxon>Fungi</taxon>
        <taxon>Dikarya</taxon>
        <taxon>Ascomycota</taxon>
        <taxon>Pezizomycotina</taxon>
        <taxon>Leotiomycetes</taxon>
        <taxon>Helotiales</taxon>
        <taxon>Ploettnerulaceae</taxon>
        <taxon>Cadophora</taxon>
    </lineage>
</organism>
<gene>
    <name evidence="2" type="ORF">IFR04_003085</name>
</gene>
<reference evidence="2" key="1">
    <citation type="submission" date="2021-02" db="EMBL/GenBank/DDBJ databases">
        <title>Genome sequence Cadophora malorum strain M34.</title>
        <authorList>
            <person name="Stefanovic E."/>
            <person name="Vu D."/>
            <person name="Scully C."/>
            <person name="Dijksterhuis J."/>
            <person name="Roader J."/>
            <person name="Houbraken J."/>
        </authorList>
    </citation>
    <scope>NUCLEOTIDE SEQUENCE</scope>
    <source>
        <strain evidence="2">M34</strain>
    </source>
</reference>
<dbReference type="EMBL" id="JAFJYH010000029">
    <property type="protein sequence ID" value="KAG4423789.1"/>
    <property type="molecule type" value="Genomic_DNA"/>
</dbReference>
<name>A0A8H8BU44_9HELO</name>
<feature type="region of interest" description="Disordered" evidence="1">
    <location>
        <begin position="20"/>
        <end position="106"/>
    </location>
</feature>
<evidence type="ECO:0000313" key="2">
    <source>
        <dbReference type="EMBL" id="KAG4423789.1"/>
    </source>
</evidence>
<keyword evidence="3" id="KW-1185">Reference proteome</keyword>
<dbReference type="AlphaFoldDB" id="A0A8H8BU44"/>